<dbReference type="PANTHER" id="PTHR42759:SF1">
    <property type="entry name" value="MAGNESIUM-CHELATASE SUBUNIT CHLD"/>
    <property type="match status" value="1"/>
</dbReference>
<proteinExistence type="predicted"/>
<protein>
    <submittedName>
        <fullName evidence="3">ATPase</fullName>
    </submittedName>
</protein>
<dbReference type="InterPro" id="IPR050764">
    <property type="entry name" value="CbbQ/NirQ/NorQ/GpvN"/>
</dbReference>
<dbReference type="GO" id="GO:0016887">
    <property type="term" value="F:ATP hydrolysis activity"/>
    <property type="evidence" value="ECO:0007669"/>
    <property type="project" value="InterPro"/>
</dbReference>
<dbReference type="PANTHER" id="PTHR42759">
    <property type="entry name" value="MOXR FAMILY PROTEIN"/>
    <property type="match status" value="1"/>
</dbReference>
<evidence type="ECO:0000313" key="3">
    <source>
        <dbReference type="EMBL" id="OKH35693.1"/>
    </source>
</evidence>
<evidence type="ECO:0000259" key="2">
    <source>
        <dbReference type="SMART" id="SM00382"/>
    </source>
</evidence>
<dbReference type="InterPro" id="IPR027417">
    <property type="entry name" value="P-loop_NTPase"/>
</dbReference>
<dbReference type="RefSeq" id="WP_073595180.1">
    <property type="nucleotide sequence ID" value="NZ_MRCE01000020.1"/>
</dbReference>
<dbReference type="STRING" id="454136.NIES2119_19545"/>
<comment type="caution">
    <text evidence="3">The sequence shown here is derived from an EMBL/GenBank/DDBJ whole genome shotgun (WGS) entry which is preliminary data.</text>
</comment>
<dbReference type="GO" id="GO:0005524">
    <property type="term" value="F:ATP binding"/>
    <property type="evidence" value="ECO:0007669"/>
    <property type="project" value="InterPro"/>
</dbReference>
<dbReference type="Proteomes" id="UP000185860">
    <property type="component" value="Unassembled WGS sequence"/>
</dbReference>
<feature type="domain" description="AAA+ ATPase" evidence="2">
    <location>
        <begin position="47"/>
        <end position="214"/>
    </location>
</feature>
<dbReference type="OrthoDB" id="9783370at2"/>
<organism evidence="3 4">
    <name type="scientific">[Phormidium ambiguum] IAM M-71</name>
    <dbReference type="NCBI Taxonomy" id="454136"/>
    <lineage>
        <taxon>Bacteria</taxon>
        <taxon>Bacillati</taxon>
        <taxon>Cyanobacteriota</taxon>
        <taxon>Cyanophyceae</taxon>
        <taxon>Oscillatoriophycideae</taxon>
        <taxon>Aerosakkonematales</taxon>
        <taxon>Aerosakkonemataceae</taxon>
        <taxon>Floridanema</taxon>
    </lineage>
</organism>
<name>A0A1U7IFG7_9CYAN</name>
<dbReference type="SUPFAM" id="SSF52540">
    <property type="entry name" value="P-loop containing nucleoside triphosphate hydrolases"/>
    <property type="match status" value="1"/>
</dbReference>
<dbReference type="EMBL" id="MRCE01000020">
    <property type="protein sequence ID" value="OKH35693.1"/>
    <property type="molecule type" value="Genomic_DNA"/>
</dbReference>
<evidence type="ECO:0000313" key="4">
    <source>
        <dbReference type="Proteomes" id="UP000185860"/>
    </source>
</evidence>
<dbReference type="InterPro" id="IPR003959">
    <property type="entry name" value="ATPase_AAA_core"/>
</dbReference>
<feature type="compositionally biased region" description="Polar residues" evidence="1">
    <location>
        <begin position="12"/>
        <end position="23"/>
    </location>
</feature>
<feature type="region of interest" description="Disordered" evidence="1">
    <location>
        <begin position="9"/>
        <end position="29"/>
    </location>
</feature>
<dbReference type="SMART" id="SM00382">
    <property type="entry name" value="AAA"/>
    <property type="match status" value="1"/>
</dbReference>
<dbReference type="Gene3D" id="3.40.50.300">
    <property type="entry name" value="P-loop containing nucleotide triphosphate hydrolases"/>
    <property type="match status" value="1"/>
</dbReference>
<sequence length="325" mass="36884">MKRKVKYKFTGNLVNPPQNSHPDSPQKPEPYIADRELIQAVNLAIYLRRPLLLEGEAGCGKTRLAAAVAYELGLPFYRWDVRSTSKAQEGLYKYDALLRLHDVQAQKVDSKLNRDPSNPTCYRQFGALGRAFCLKDCPALVLIDEIDKADLDFPNDLLAVLDEPWAFEIPETGEIGDNKIKATHEPIIIITSNKEKGNLPAPFLRRCVYYFIKFPSDSEQLRKIVDVHYQAQAEDSSQETSNRPVATKPSLELIKSASERFLAIRKAKGLFREPGTSEFLDWLNALQSFDSQPYSPSKLETINPLPYRELLFKQSADWEKYASAS</sequence>
<gene>
    <name evidence="3" type="ORF">NIES2119_19545</name>
</gene>
<accession>A0A1U7IFG7</accession>
<dbReference type="AlphaFoldDB" id="A0A1U7IFG7"/>
<dbReference type="InterPro" id="IPR003593">
    <property type="entry name" value="AAA+_ATPase"/>
</dbReference>
<dbReference type="Pfam" id="PF07724">
    <property type="entry name" value="AAA_2"/>
    <property type="match status" value="1"/>
</dbReference>
<evidence type="ECO:0000256" key="1">
    <source>
        <dbReference type="SAM" id="MobiDB-lite"/>
    </source>
</evidence>
<dbReference type="CDD" id="cd00009">
    <property type="entry name" value="AAA"/>
    <property type="match status" value="1"/>
</dbReference>
<reference evidence="3 4" key="1">
    <citation type="submission" date="2016-11" db="EMBL/GenBank/DDBJ databases">
        <title>Draft Genome Sequences of Nine Cyanobacterial Strains from Diverse Habitats.</title>
        <authorList>
            <person name="Zhu T."/>
            <person name="Hou S."/>
            <person name="Lu X."/>
            <person name="Hess W.R."/>
        </authorList>
    </citation>
    <scope>NUCLEOTIDE SEQUENCE [LARGE SCALE GENOMIC DNA]</scope>
    <source>
        <strain evidence="3 4">IAM M-71</strain>
    </source>
</reference>